<evidence type="ECO:0000313" key="3">
    <source>
        <dbReference type="Proteomes" id="UP001163846"/>
    </source>
</evidence>
<keyword evidence="1" id="KW-0472">Membrane</keyword>
<comment type="caution">
    <text evidence="2">The sequence shown here is derived from an EMBL/GenBank/DDBJ whole genome shotgun (WGS) entry which is preliminary data.</text>
</comment>
<keyword evidence="1" id="KW-1133">Transmembrane helix</keyword>
<reference evidence="2" key="1">
    <citation type="submission" date="2022-08" db="EMBL/GenBank/DDBJ databases">
        <authorList>
            <consortium name="DOE Joint Genome Institute"/>
            <person name="Min B."/>
            <person name="Riley R."/>
            <person name="Sierra-Patev S."/>
            <person name="Naranjo-Ortiz M."/>
            <person name="Looney B."/>
            <person name="Konkel Z."/>
            <person name="Slot J.C."/>
            <person name="Sakamoto Y."/>
            <person name="Steenwyk J.L."/>
            <person name="Rokas A."/>
            <person name="Carro J."/>
            <person name="Camarero S."/>
            <person name="Ferreira P."/>
            <person name="Molpeceres G."/>
            <person name="Ruiz-Duenas F.J."/>
            <person name="Serrano A."/>
            <person name="Henrissat B."/>
            <person name="Drula E."/>
            <person name="Hughes K.W."/>
            <person name="Mata J.L."/>
            <person name="Ishikawa N.K."/>
            <person name="Vargas-Isla R."/>
            <person name="Ushijima S."/>
            <person name="Smith C.A."/>
            <person name="Ahrendt S."/>
            <person name="Andreopoulos W."/>
            <person name="He G."/>
            <person name="Labutti K."/>
            <person name="Lipzen A."/>
            <person name="Ng V."/>
            <person name="Sandor L."/>
            <person name="Barry K."/>
            <person name="Martinez A.T."/>
            <person name="Xiao Y."/>
            <person name="Gibbons J.G."/>
            <person name="Terashima K."/>
            <person name="Hibbett D.S."/>
            <person name="Grigoriev I.V."/>
        </authorList>
    </citation>
    <scope>NUCLEOTIDE SEQUENCE</scope>
    <source>
        <strain evidence="2">TFB9207</strain>
    </source>
</reference>
<dbReference type="Proteomes" id="UP001163846">
    <property type="component" value="Unassembled WGS sequence"/>
</dbReference>
<feature type="transmembrane region" description="Helical" evidence="1">
    <location>
        <begin position="16"/>
        <end position="35"/>
    </location>
</feature>
<dbReference type="AlphaFoldDB" id="A0AA38U412"/>
<sequence length="131" mass="15085">MFDVWSDQYKGVGGPYVYTLMLPYNTYIYILLVLFKVPGVPNGYRVPDISQYTSGKMFQAQGTQRYPPILMHFEAAQSAQCSSKLLKDPQRSSKILKDTSKNLENLGNQKYRAQTNIIEYAINEFRLKNTK</sequence>
<evidence type="ECO:0000313" key="2">
    <source>
        <dbReference type="EMBL" id="KAJ3831957.1"/>
    </source>
</evidence>
<keyword evidence="1" id="KW-0812">Transmembrane</keyword>
<proteinExistence type="predicted"/>
<dbReference type="EMBL" id="MU807141">
    <property type="protein sequence ID" value="KAJ3831957.1"/>
    <property type="molecule type" value="Genomic_DNA"/>
</dbReference>
<accession>A0AA38U412</accession>
<organism evidence="2 3">
    <name type="scientific">Lentinula raphanica</name>
    <dbReference type="NCBI Taxonomy" id="153919"/>
    <lineage>
        <taxon>Eukaryota</taxon>
        <taxon>Fungi</taxon>
        <taxon>Dikarya</taxon>
        <taxon>Basidiomycota</taxon>
        <taxon>Agaricomycotina</taxon>
        <taxon>Agaricomycetes</taxon>
        <taxon>Agaricomycetidae</taxon>
        <taxon>Agaricales</taxon>
        <taxon>Marasmiineae</taxon>
        <taxon>Omphalotaceae</taxon>
        <taxon>Lentinula</taxon>
    </lineage>
</organism>
<evidence type="ECO:0000256" key="1">
    <source>
        <dbReference type="SAM" id="Phobius"/>
    </source>
</evidence>
<gene>
    <name evidence="2" type="ORF">F5878DRAFT_647181</name>
</gene>
<protein>
    <submittedName>
        <fullName evidence="2">Uncharacterized protein</fullName>
    </submittedName>
</protein>
<name>A0AA38U412_9AGAR</name>
<keyword evidence="3" id="KW-1185">Reference proteome</keyword>